<accession>A0A7G3AHN7</accession>
<feature type="region of interest" description="Disordered" evidence="1">
    <location>
        <begin position="85"/>
        <end position="113"/>
    </location>
</feature>
<dbReference type="RefSeq" id="XP_055681188.1">
    <property type="nucleotide sequence ID" value="XM_055825213.1"/>
</dbReference>
<dbReference type="AlphaFoldDB" id="A0A7G3AHN7"/>
<dbReference type="EMBL" id="GITU01002080">
    <property type="protein sequence ID" value="MBC1170783.1"/>
    <property type="molecule type" value="Transcribed_RNA"/>
</dbReference>
<keyword evidence="2" id="KW-0732">Signal</keyword>
<protein>
    <submittedName>
        <fullName evidence="3">Putative conserved secreted protein</fullName>
    </submittedName>
</protein>
<feature type="signal peptide" evidence="2">
    <location>
        <begin position="1"/>
        <end position="20"/>
    </location>
</feature>
<feature type="chain" id="PRO_5028913314" evidence="2">
    <location>
        <begin position="21"/>
        <end position="314"/>
    </location>
</feature>
<evidence type="ECO:0000256" key="2">
    <source>
        <dbReference type="SAM" id="SignalP"/>
    </source>
</evidence>
<name>A0A7G3AHN7_LUTLO</name>
<sequence length="314" mass="34746">MKCSVILALGLLLTFNGINGVPMPSKEPQVKEEVAGDAATNLERTAEDDSDMLMEPDEFHDTSIIPAVLYSHHTTHAAAESGFHPIANPEYTTHSSYPTPSSSAAASQEADAPASEAQNYFQSYFRNTVPPLGHSRPYFGTAQRGEGTSAARFNSLRSVNNFDHSILGSGDFGVIRGGTFYGENDPPFRDSGDFYNYFHKNGHQRPHAATYVQRYTYPEEQFANFRDFADINSPSDSAYSQFVVVYANKNSTEAHPNPKNIFEQLELLDKAEEKKNKGLSKHKAKLAATKLEKKYKKKLSPKEADLLEPLLALS</sequence>
<dbReference type="KEGG" id="lll:129788829"/>
<feature type="compositionally biased region" description="Low complexity" evidence="1">
    <location>
        <begin position="90"/>
        <end position="113"/>
    </location>
</feature>
<dbReference type="OrthoDB" id="6425203at2759"/>
<proteinExistence type="predicted"/>
<organism evidence="3">
    <name type="scientific">Lutzomyia longipalpis</name>
    <name type="common">Sand fly</name>
    <dbReference type="NCBI Taxonomy" id="7200"/>
    <lineage>
        <taxon>Eukaryota</taxon>
        <taxon>Metazoa</taxon>
        <taxon>Ecdysozoa</taxon>
        <taxon>Arthropoda</taxon>
        <taxon>Hexapoda</taxon>
        <taxon>Insecta</taxon>
        <taxon>Pterygota</taxon>
        <taxon>Neoptera</taxon>
        <taxon>Endopterygota</taxon>
        <taxon>Diptera</taxon>
        <taxon>Nematocera</taxon>
        <taxon>Psychodoidea</taxon>
        <taxon>Psychodidae</taxon>
        <taxon>Lutzomyia</taxon>
        <taxon>Lutzomyia</taxon>
    </lineage>
</organism>
<dbReference type="GeneID" id="129788829"/>
<dbReference type="VEuPathDB" id="VectorBase:LLONM1_009468"/>
<evidence type="ECO:0000256" key="1">
    <source>
        <dbReference type="SAM" id="MobiDB-lite"/>
    </source>
</evidence>
<evidence type="ECO:0000313" key="3">
    <source>
        <dbReference type="EMBL" id="MBC1170783.1"/>
    </source>
</evidence>
<reference evidence="3" key="1">
    <citation type="journal article" date="2020" name="BMC">
        <title>Leishmania infection induces a limited differential gene expression in the sand fly midgut.</title>
        <authorList>
            <person name="Coutinho-Abreu I.V."/>
            <person name="Serafim T.D."/>
            <person name="Meneses C."/>
            <person name="Kamhawi S."/>
            <person name="Oliveira F."/>
            <person name="Valenzuela J.G."/>
        </authorList>
    </citation>
    <scope>NUCLEOTIDE SEQUENCE</scope>
    <source>
        <strain evidence="3">Jacobina</strain>
        <tissue evidence="3">Midgut</tissue>
    </source>
</reference>